<keyword evidence="4" id="KW-0169">Cobalamin biosynthesis</keyword>
<gene>
    <name evidence="6" type="primary">pduO</name>
    <name evidence="6" type="ORF">BVG79_02234</name>
</gene>
<evidence type="ECO:0000256" key="2">
    <source>
        <dbReference type="ARBA" id="ARBA00022741"/>
    </source>
</evidence>
<reference evidence="6 7" key="1">
    <citation type="submission" date="2017-02" db="EMBL/GenBank/DDBJ databases">
        <title>Ketogulonicigenium robustum SPU B003 Genome sequencing and assembly.</title>
        <authorList>
            <person name="Li Y."/>
            <person name="Liu L."/>
            <person name="Wang C."/>
            <person name="Zhang M."/>
            <person name="Zhang T."/>
            <person name="Zhang Y."/>
        </authorList>
    </citation>
    <scope>NUCLEOTIDE SEQUENCE [LARGE SCALE GENOMIC DNA]</scope>
    <source>
        <strain evidence="6 7">SPU_B003</strain>
    </source>
</reference>
<evidence type="ECO:0000259" key="5">
    <source>
        <dbReference type="Pfam" id="PF01923"/>
    </source>
</evidence>
<protein>
    <recommendedName>
        <fullName evidence="4">Corrinoid adenosyltransferase</fullName>
        <ecNumber evidence="4">2.5.1.17</ecNumber>
    </recommendedName>
    <alternativeName>
        <fullName evidence="4">Cob(II)alamin adenosyltransferase</fullName>
    </alternativeName>
    <alternativeName>
        <fullName evidence="4">Cob(II)yrinic acid a,c-diamide adenosyltransferase</fullName>
    </alternativeName>
    <alternativeName>
        <fullName evidence="4">Cobinamide/cobalamin adenosyltransferase</fullName>
    </alternativeName>
</protein>
<dbReference type="GO" id="GO:0009236">
    <property type="term" value="P:cobalamin biosynthetic process"/>
    <property type="evidence" value="ECO:0007669"/>
    <property type="project" value="UniProtKB-UniRule"/>
</dbReference>
<dbReference type="Proteomes" id="UP000242447">
    <property type="component" value="Chromosome"/>
</dbReference>
<dbReference type="InterPro" id="IPR016030">
    <property type="entry name" value="CblAdoTrfase-like"/>
</dbReference>
<comment type="catalytic activity">
    <reaction evidence="4">
        <text>2 cob(II)yrinate a,c diamide + reduced [electron-transfer flavoprotein] + 2 ATP = 2 adenosylcob(III)yrinate a,c-diamide + 2 triphosphate + oxidized [electron-transfer flavoprotein] + 3 H(+)</text>
        <dbReference type="Rhea" id="RHEA:11528"/>
        <dbReference type="Rhea" id="RHEA-COMP:10685"/>
        <dbReference type="Rhea" id="RHEA-COMP:10686"/>
        <dbReference type="ChEBI" id="CHEBI:15378"/>
        <dbReference type="ChEBI" id="CHEBI:18036"/>
        <dbReference type="ChEBI" id="CHEBI:30616"/>
        <dbReference type="ChEBI" id="CHEBI:57692"/>
        <dbReference type="ChEBI" id="CHEBI:58307"/>
        <dbReference type="ChEBI" id="CHEBI:58503"/>
        <dbReference type="ChEBI" id="CHEBI:58537"/>
        <dbReference type="EC" id="2.5.1.17"/>
    </reaction>
</comment>
<evidence type="ECO:0000256" key="3">
    <source>
        <dbReference type="ARBA" id="ARBA00022840"/>
    </source>
</evidence>
<dbReference type="EC" id="2.5.1.17" evidence="4"/>
<dbReference type="KEGG" id="kro:BVG79_02234"/>
<dbReference type="RefSeq" id="WP_085786950.1">
    <property type="nucleotide sequence ID" value="NZ_CP019937.1"/>
</dbReference>
<keyword evidence="7" id="KW-1185">Reference proteome</keyword>
<dbReference type="SUPFAM" id="SSF89028">
    <property type="entry name" value="Cobalamin adenosyltransferase-like"/>
    <property type="match status" value="1"/>
</dbReference>
<dbReference type="GO" id="GO:0005524">
    <property type="term" value="F:ATP binding"/>
    <property type="evidence" value="ECO:0007669"/>
    <property type="project" value="UniProtKB-UniRule"/>
</dbReference>
<dbReference type="EMBL" id="CP019937">
    <property type="protein sequence ID" value="ARO15574.1"/>
    <property type="molecule type" value="Genomic_DNA"/>
</dbReference>
<evidence type="ECO:0000313" key="6">
    <source>
        <dbReference type="EMBL" id="ARO15574.1"/>
    </source>
</evidence>
<keyword evidence="3 4" id="KW-0067">ATP-binding</keyword>
<dbReference type="AlphaFoldDB" id="A0A1W6P2A6"/>
<evidence type="ECO:0000313" key="7">
    <source>
        <dbReference type="Proteomes" id="UP000242447"/>
    </source>
</evidence>
<dbReference type="OrthoDB" id="9778896at2"/>
<dbReference type="UniPathway" id="UPA00148">
    <property type="reaction ID" value="UER00233"/>
</dbReference>
<keyword evidence="1 4" id="KW-0808">Transferase</keyword>
<dbReference type="InterPro" id="IPR036451">
    <property type="entry name" value="CblAdoTrfase-like_sf"/>
</dbReference>
<comment type="catalytic activity">
    <reaction evidence="4">
        <text>2 cob(II)alamin + reduced [electron-transfer flavoprotein] + 2 ATP = 2 adenosylcob(III)alamin + 2 triphosphate + oxidized [electron-transfer flavoprotein] + 3 H(+)</text>
        <dbReference type="Rhea" id="RHEA:28671"/>
        <dbReference type="Rhea" id="RHEA-COMP:10685"/>
        <dbReference type="Rhea" id="RHEA-COMP:10686"/>
        <dbReference type="ChEBI" id="CHEBI:15378"/>
        <dbReference type="ChEBI" id="CHEBI:16304"/>
        <dbReference type="ChEBI" id="CHEBI:18036"/>
        <dbReference type="ChEBI" id="CHEBI:18408"/>
        <dbReference type="ChEBI" id="CHEBI:30616"/>
        <dbReference type="ChEBI" id="CHEBI:57692"/>
        <dbReference type="ChEBI" id="CHEBI:58307"/>
        <dbReference type="EC" id="2.5.1.17"/>
    </reaction>
</comment>
<dbReference type="Gene3D" id="1.20.1200.10">
    <property type="entry name" value="Cobalamin adenosyltransferase-like"/>
    <property type="match status" value="1"/>
</dbReference>
<dbReference type="PANTHER" id="PTHR12213">
    <property type="entry name" value="CORRINOID ADENOSYLTRANSFERASE"/>
    <property type="match status" value="1"/>
</dbReference>
<dbReference type="NCBIfam" id="TIGR00636">
    <property type="entry name" value="PduO_Nterm"/>
    <property type="match status" value="1"/>
</dbReference>
<keyword evidence="2 4" id="KW-0547">Nucleotide-binding</keyword>
<evidence type="ECO:0000256" key="4">
    <source>
        <dbReference type="RuleBase" id="RU366026"/>
    </source>
</evidence>
<comment type="similarity">
    <text evidence="4">Belongs to the Cob(I)alamin adenosyltransferase family.</text>
</comment>
<accession>A0A1W6P2A6</accession>
<proteinExistence type="inferred from homology"/>
<dbReference type="PANTHER" id="PTHR12213:SF0">
    <property type="entry name" value="CORRINOID ADENOSYLTRANSFERASE MMAB"/>
    <property type="match status" value="1"/>
</dbReference>
<dbReference type="GO" id="GO:0008817">
    <property type="term" value="F:corrinoid adenosyltransferase activity"/>
    <property type="evidence" value="ECO:0007669"/>
    <property type="project" value="UniProtKB-UniRule"/>
</dbReference>
<sequence>MVVLNRIYTRTGDDGTTALSDGTRCAKHDLRVQAYGTVDEANATLGLAALHAAGDMARAIAMIQNEMFDLGADLSRPQMTRDADAPYPVLRMIAPQVARLEAEIDAMTARLAPLRSFILPGGSPLAAHLHLARTVVRRAERLASQLWLDTQDVNPEAVKYLNRLSDWVFNAARIANDDGAADILWVPGATRTAP</sequence>
<name>A0A1W6P2A6_9RHOB</name>
<dbReference type="STRING" id="92947.BVG79_02234"/>
<dbReference type="InterPro" id="IPR029499">
    <property type="entry name" value="PduO-typ"/>
</dbReference>
<feature type="domain" description="Cobalamin adenosyltransferase-like" evidence="5">
    <location>
        <begin position="7"/>
        <end position="174"/>
    </location>
</feature>
<dbReference type="Pfam" id="PF01923">
    <property type="entry name" value="Cob_adeno_trans"/>
    <property type="match status" value="1"/>
</dbReference>
<evidence type="ECO:0000256" key="1">
    <source>
        <dbReference type="ARBA" id="ARBA00022679"/>
    </source>
</evidence>
<comment type="pathway">
    <text evidence="4">Cofactor biosynthesis; adenosylcobalamin biosynthesis; adenosylcobalamin from cob(II)yrinate a,c-diamide: step 2/7.</text>
</comment>
<organism evidence="6 7">
    <name type="scientific">Ketogulonicigenium robustum</name>
    <dbReference type="NCBI Taxonomy" id="92947"/>
    <lineage>
        <taxon>Bacteria</taxon>
        <taxon>Pseudomonadati</taxon>
        <taxon>Pseudomonadota</taxon>
        <taxon>Alphaproteobacteria</taxon>
        <taxon>Rhodobacterales</taxon>
        <taxon>Roseobacteraceae</taxon>
        <taxon>Ketogulonicigenium</taxon>
    </lineage>
</organism>